<dbReference type="Gene3D" id="3.30.565.10">
    <property type="entry name" value="Histidine kinase-like ATPase, C-terminal domain"/>
    <property type="match status" value="1"/>
</dbReference>
<gene>
    <name evidence="2" type="ORF">GCM10009741_24420</name>
</gene>
<sequence>MRATYVLPTHFGTAIPRAGPQTHRLPSVSEDFGSAEIRERVLAGWVAAPVRFREDANAEEDLALGGYLDRVVVELAQNAADAAVRAGVPGRVRFSLRDQTLVVANTGTPLTAAGVESLATLRASAKRDDDLERSGGDLRQLDPRAVAVGRFGVGFSAVLAVTDEPVILSRSGGVRFSRADTAAAVAALASDGLDLEVRRRDGQVPVLRLPFAAEGEPPAGFDTAVILPLRDDAARELVRRLLADAGDPLLLALPGLERIEIDVDGEERLLADVTERWTVRRAAGVLDEDARERLLADRPTEERARPYWSVLWALPRSADTDVPRTVFAPTPTDEALSLPVLLLATFPLDPSRRHVAKGPLTDHLVEKAAQAYARLLQTQAEAGVNVLPLVPTGLAAGALDGALRDEILKILPTTPLLQGLEPSELVRPRDAVVVPGVDEAFEVVLAPMVPGLVRERRQDRTALEALGVRRLDLAEVVDQLGAAGESPEWWRETYGALSGMVTDPLLREALGTLPVPLADGRLVRGVRGLLLPGRELPSDVLATFGEYGVRVVHPDAAHETLERLGALPATPRTLLEDSAVRTVVEHSADADDPELIAAAVLGVVAVDPSQADGLWWLSDLVLRDADGELVPANALVIPGSEAEAVLDADEVAPIHHDLLDRYGVEALGAVGVLSSLGVVAASDVVLDELPEVLADLDGIEDWADDVAPDGSRYGVTVGELVAVRDLDWITDDAWPRVLELFGTSPELRRALVDRPRVVGPDDRAYGVPSYAAWWIRERVLLEDGEPLAGRADPEVDPVLASLLDPAPEWTARLDPEVRTAVGLVRTVADLDVDGVGELLDRLADPRREIGESAILSLWQQLGTLTVFPDSAPEQVRVLGGPSEAEHARAGDAGESADAPDYARGSANAPDDARGSADAMDGGVADAPDGGFADAPEEVLSLVVAAGDAVVADAPMWLQREDLGGFVVAYGVVADGLSDLLEVPMAGEVAAGKVDGVGTAADVPAIVRELVPQVPDTWWEHEELTVDGIEVSWWVSEDGAPHAATFNGLAKALAWSAGRWDQRHVILAILSNPTRASELRIDATFDPPPAS</sequence>
<dbReference type="EMBL" id="BAAANC010000001">
    <property type="protein sequence ID" value="GAA1522215.1"/>
    <property type="molecule type" value="Genomic_DNA"/>
</dbReference>
<dbReference type="InterPro" id="IPR036890">
    <property type="entry name" value="HATPase_C_sf"/>
</dbReference>
<name>A0ABP4LEL0_9ACTN</name>
<keyword evidence="3" id="KW-1185">Reference proteome</keyword>
<proteinExistence type="predicted"/>
<feature type="region of interest" description="Disordered" evidence="1">
    <location>
        <begin position="879"/>
        <end position="930"/>
    </location>
</feature>
<accession>A0ABP4LEL0</accession>
<organism evidence="2 3">
    <name type="scientific">Kribbella lupini</name>
    <dbReference type="NCBI Taxonomy" id="291602"/>
    <lineage>
        <taxon>Bacteria</taxon>
        <taxon>Bacillati</taxon>
        <taxon>Actinomycetota</taxon>
        <taxon>Actinomycetes</taxon>
        <taxon>Propionibacteriales</taxon>
        <taxon>Kribbellaceae</taxon>
        <taxon>Kribbella</taxon>
    </lineage>
</organism>
<evidence type="ECO:0008006" key="4">
    <source>
        <dbReference type="Google" id="ProtNLM"/>
    </source>
</evidence>
<protein>
    <recommendedName>
        <fullName evidence="4">Molecular chaperone Hsp90</fullName>
    </recommendedName>
</protein>
<dbReference type="Proteomes" id="UP001500363">
    <property type="component" value="Unassembled WGS sequence"/>
</dbReference>
<evidence type="ECO:0000313" key="2">
    <source>
        <dbReference type="EMBL" id="GAA1522215.1"/>
    </source>
</evidence>
<dbReference type="SUPFAM" id="SSF55874">
    <property type="entry name" value="ATPase domain of HSP90 chaperone/DNA topoisomerase II/histidine kinase"/>
    <property type="match status" value="1"/>
</dbReference>
<evidence type="ECO:0000313" key="3">
    <source>
        <dbReference type="Proteomes" id="UP001500363"/>
    </source>
</evidence>
<evidence type="ECO:0000256" key="1">
    <source>
        <dbReference type="SAM" id="MobiDB-lite"/>
    </source>
</evidence>
<reference evidence="3" key="1">
    <citation type="journal article" date="2019" name="Int. J. Syst. Evol. Microbiol.">
        <title>The Global Catalogue of Microorganisms (GCM) 10K type strain sequencing project: providing services to taxonomists for standard genome sequencing and annotation.</title>
        <authorList>
            <consortium name="The Broad Institute Genomics Platform"/>
            <consortium name="The Broad Institute Genome Sequencing Center for Infectious Disease"/>
            <person name="Wu L."/>
            <person name="Ma J."/>
        </authorList>
    </citation>
    <scope>NUCLEOTIDE SEQUENCE [LARGE SCALE GENOMIC DNA]</scope>
    <source>
        <strain evidence="3">JCM 14303</strain>
    </source>
</reference>
<comment type="caution">
    <text evidence="2">The sequence shown here is derived from an EMBL/GenBank/DDBJ whole genome shotgun (WGS) entry which is preliminary data.</text>
</comment>
<feature type="compositionally biased region" description="Low complexity" evidence="1">
    <location>
        <begin position="915"/>
        <end position="930"/>
    </location>
</feature>
<dbReference type="NCBIfam" id="NF047352">
    <property type="entry name" value="P_loop_sacsin"/>
    <property type="match status" value="1"/>
</dbReference>